<dbReference type="AlphaFoldDB" id="A0A060QH37"/>
<organism evidence="2 3">
    <name type="scientific">Asaia bogorensis</name>
    <dbReference type="NCBI Taxonomy" id="91915"/>
    <lineage>
        <taxon>Bacteria</taxon>
        <taxon>Pseudomonadati</taxon>
        <taxon>Pseudomonadota</taxon>
        <taxon>Alphaproteobacteria</taxon>
        <taxon>Acetobacterales</taxon>
        <taxon>Acetobacteraceae</taxon>
        <taxon>Asaia</taxon>
    </lineage>
</organism>
<dbReference type="EMBL" id="CBLX010000017">
    <property type="protein sequence ID" value="CDG40474.1"/>
    <property type="molecule type" value="Genomic_DNA"/>
</dbReference>
<evidence type="ECO:0000313" key="2">
    <source>
        <dbReference type="EMBL" id="CDG40474.1"/>
    </source>
</evidence>
<evidence type="ECO:0000256" key="1">
    <source>
        <dbReference type="SAM" id="MobiDB-lite"/>
    </source>
</evidence>
<gene>
    <name evidence="2" type="ORF">ASAP_2429</name>
</gene>
<dbReference type="Proteomes" id="UP000027583">
    <property type="component" value="Unassembled WGS sequence"/>
</dbReference>
<feature type="compositionally biased region" description="Basic and acidic residues" evidence="1">
    <location>
        <begin position="16"/>
        <end position="37"/>
    </location>
</feature>
<evidence type="ECO:0000313" key="3">
    <source>
        <dbReference type="Proteomes" id="UP000027583"/>
    </source>
</evidence>
<protein>
    <submittedName>
        <fullName evidence="2">Uncharacterized protein</fullName>
    </submittedName>
</protein>
<reference evidence="2 3" key="1">
    <citation type="journal article" date="2014" name="Genome Biol. Evol.">
        <title>Acetic acid bacteria genomes reveal functional traits for adaptation to life in insect guts.</title>
        <authorList>
            <person name="Chouaia B."/>
            <person name="Gaiarsa S."/>
            <person name="Crotti E."/>
            <person name="Comandatore F."/>
            <person name="Degli Esposti M."/>
            <person name="Ricci I."/>
            <person name="Alma A."/>
            <person name="Favia G."/>
            <person name="Bandi C."/>
            <person name="Daffonchio D."/>
        </authorList>
    </citation>
    <scope>NUCLEOTIDE SEQUENCE [LARGE SCALE GENOMIC DNA]</scope>
    <source>
        <strain evidence="2 3">SF2.1</strain>
    </source>
</reference>
<reference evidence="2 3" key="2">
    <citation type="journal article" date="2014" name="PLoS ONE">
        <title>Evolution of mitochondria reconstructed from the energy metabolism of living bacteria.</title>
        <authorList>
            <person name="Degli Esposti M."/>
            <person name="Chouaia B."/>
            <person name="Comandatore F."/>
            <person name="Crotti E."/>
            <person name="Sassera D."/>
            <person name="Lievens P.M."/>
            <person name="Daffonchio D."/>
            <person name="Bandi C."/>
        </authorList>
    </citation>
    <scope>NUCLEOTIDE SEQUENCE [LARGE SCALE GENOMIC DNA]</scope>
    <source>
        <strain evidence="2 3">SF2.1</strain>
    </source>
</reference>
<sequence length="37" mass="3961">MLPCAGIPAATSGSIFRRDDRGAGPSEKEQRHELIHG</sequence>
<name>A0A060QH37_9PROT</name>
<feature type="region of interest" description="Disordered" evidence="1">
    <location>
        <begin position="1"/>
        <end position="37"/>
    </location>
</feature>
<comment type="caution">
    <text evidence="2">The sequence shown here is derived from an EMBL/GenBank/DDBJ whole genome shotgun (WGS) entry which is preliminary data.</text>
</comment>
<proteinExistence type="predicted"/>
<accession>A0A060QH37</accession>